<protein>
    <recommendedName>
        <fullName evidence="4">P/Homo B domain-containing protein</fullName>
    </recommendedName>
</protein>
<feature type="domain" description="P/Homo B" evidence="4">
    <location>
        <begin position="118"/>
        <end position="159"/>
    </location>
</feature>
<dbReference type="VEuPathDB" id="FungiDB:MGYG_09204"/>
<dbReference type="Proteomes" id="UP000002669">
    <property type="component" value="Unassembled WGS sequence"/>
</dbReference>
<dbReference type="Gene3D" id="2.60.120.260">
    <property type="entry name" value="Galactose-binding domain-like"/>
    <property type="match status" value="1"/>
</dbReference>
<accession>E4V6T8</accession>
<dbReference type="HOGENOM" id="CLU_1586068_0_0_1"/>
<dbReference type="STRING" id="535722.E4V6T8"/>
<dbReference type="InParanoid" id="E4V6T8"/>
<proteinExistence type="predicted"/>
<evidence type="ECO:0000313" key="6">
    <source>
        <dbReference type="Proteomes" id="UP000002669"/>
    </source>
</evidence>
<gene>
    <name evidence="5" type="ORF">MGYG_09204</name>
</gene>
<evidence type="ECO:0000256" key="1">
    <source>
        <dbReference type="ARBA" id="ARBA00022670"/>
    </source>
</evidence>
<dbReference type="EMBL" id="DS989831">
    <property type="protein sequence ID" value="EFQ96804.1"/>
    <property type="molecule type" value="Genomic_DNA"/>
</dbReference>
<feature type="region of interest" description="Disordered" evidence="3">
    <location>
        <begin position="148"/>
        <end position="168"/>
    </location>
</feature>
<sequence>MTYDGNVAGIRPLSAGQIDDVVVSAGDSRSLRYFDGYTNGIYLTAVGALRLGRGRVAIQNTLVVRLKKLFSHCHNYGKVGSYGLVQWARDWALGSKGLSNASGVRRPMVSTLERLGPVTVTTDINHACRGDLITELHSPGGIVNRLGMARQNDNETSSGVKPALTTRP</sequence>
<dbReference type="GO" id="GO:0006508">
    <property type="term" value="P:proteolysis"/>
    <property type="evidence" value="ECO:0007669"/>
    <property type="project" value="UniProtKB-KW"/>
</dbReference>
<dbReference type="RefSeq" id="XP_003169181.1">
    <property type="nucleotide sequence ID" value="XM_003169133.1"/>
</dbReference>
<organism evidence="6">
    <name type="scientific">Arthroderma gypseum (strain ATCC MYA-4604 / CBS 118893)</name>
    <name type="common">Microsporum gypseum</name>
    <dbReference type="NCBI Taxonomy" id="535722"/>
    <lineage>
        <taxon>Eukaryota</taxon>
        <taxon>Fungi</taxon>
        <taxon>Dikarya</taxon>
        <taxon>Ascomycota</taxon>
        <taxon>Pezizomycotina</taxon>
        <taxon>Eurotiomycetes</taxon>
        <taxon>Eurotiomycetidae</taxon>
        <taxon>Onygenales</taxon>
        <taxon>Arthrodermataceae</taxon>
        <taxon>Nannizzia</taxon>
    </lineage>
</organism>
<dbReference type="InterPro" id="IPR008979">
    <property type="entry name" value="Galactose-bd-like_sf"/>
</dbReference>
<reference evidence="6" key="1">
    <citation type="journal article" date="2012" name="MBio">
        <title>Comparative genome analysis of Trichophyton rubrum and related dermatophytes reveals candidate genes involved in infection.</title>
        <authorList>
            <person name="Martinez D.A."/>
            <person name="Oliver B.G."/>
            <person name="Graeser Y."/>
            <person name="Goldberg J.M."/>
            <person name="Li W."/>
            <person name="Martinez-Rossi N.M."/>
            <person name="Monod M."/>
            <person name="Shelest E."/>
            <person name="Barton R.C."/>
            <person name="Birch E."/>
            <person name="Brakhage A.A."/>
            <person name="Chen Z."/>
            <person name="Gurr S.J."/>
            <person name="Heiman D."/>
            <person name="Heitman J."/>
            <person name="Kosti I."/>
            <person name="Rossi A."/>
            <person name="Saif S."/>
            <person name="Samalova M."/>
            <person name="Saunders C.W."/>
            <person name="Shea T."/>
            <person name="Summerbell R.C."/>
            <person name="Xu J."/>
            <person name="Young S."/>
            <person name="Zeng Q."/>
            <person name="Birren B.W."/>
            <person name="Cuomo C.A."/>
            <person name="White T.C."/>
        </authorList>
    </citation>
    <scope>NUCLEOTIDE SEQUENCE [LARGE SCALE GENOMIC DNA]</scope>
    <source>
        <strain evidence="6">ATCC MYA-4604 / CBS 118893</strain>
    </source>
</reference>
<dbReference type="GeneID" id="10024344"/>
<evidence type="ECO:0000313" key="5">
    <source>
        <dbReference type="EMBL" id="EFQ96804.1"/>
    </source>
</evidence>
<dbReference type="GO" id="GO:0004252">
    <property type="term" value="F:serine-type endopeptidase activity"/>
    <property type="evidence" value="ECO:0007669"/>
    <property type="project" value="InterPro"/>
</dbReference>
<dbReference type="Pfam" id="PF01483">
    <property type="entry name" value="P_proprotein"/>
    <property type="match status" value="1"/>
</dbReference>
<keyword evidence="2" id="KW-0378">Hydrolase</keyword>
<evidence type="ECO:0000259" key="4">
    <source>
        <dbReference type="Pfam" id="PF01483"/>
    </source>
</evidence>
<dbReference type="SUPFAM" id="SSF49785">
    <property type="entry name" value="Galactose-binding domain-like"/>
    <property type="match status" value="1"/>
</dbReference>
<keyword evidence="6" id="KW-1185">Reference proteome</keyword>
<keyword evidence="1" id="KW-0645">Protease</keyword>
<evidence type="ECO:0000256" key="3">
    <source>
        <dbReference type="SAM" id="MobiDB-lite"/>
    </source>
</evidence>
<evidence type="ECO:0000256" key="2">
    <source>
        <dbReference type="ARBA" id="ARBA00022801"/>
    </source>
</evidence>
<dbReference type="AlphaFoldDB" id="E4V6T8"/>
<dbReference type="InterPro" id="IPR002884">
    <property type="entry name" value="P_dom"/>
</dbReference>
<name>E4V6T8_ARTGP</name>